<dbReference type="RefSeq" id="WP_096226810.1">
    <property type="nucleotide sequence ID" value="NZ_DBFATI010000139.1"/>
</dbReference>
<comment type="similarity">
    <text evidence="10">Belongs to the CRISPR-associated endonuclease Cas1 family.</text>
</comment>
<dbReference type="EMBL" id="QIBW01000005">
    <property type="protein sequence ID" value="ROT90528.1"/>
    <property type="molecule type" value="Genomic_DNA"/>
</dbReference>
<keyword evidence="2 10" id="KW-0479">Metal-binding</keyword>
<evidence type="ECO:0000313" key="11">
    <source>
        <dbReference type="EMBL" id="MSA93755.1"/>
    </source>
</evidence>
<feature type="binding site" evidence="10">
    <location>
        <position position="165"/>
    </location>
    <ligand>
        <name>Mn(2+)</name>
        <dbReference type="ChEBI" id="CHEBI:29035"/>
    </ligand>
</feature>
<keyword evidence="1 10" id="KW-0540">Nuclease</keyword>
<dbReference type="InterPro" id="IPR050646">
    <property type="entry name" value="Cas1"/>
</dbReference>
<dbReference type="InterPro" id="IPR042211">
    <property type="entry name" value="CRISPR-assoc_Cas1_N"/>
</dbReference>
<dbReference type="GO" id="GO:0046872">
    <property type="term" value="F:metal ion binding"/>
    <property type="evidence" value="ECO:0007669"/>
    <property type="project" value="UniProtKB-UniRule"/>
</dbReference>
<comment type="function">
    <text evidence="10">CRISPR (clustered regularly interspaced short palindromic repeat), is an adaptive immune system that provides protection against mobile genetic elements (viruses, transposable elements and conjugative plasmids). CRISPR clusters contain spacers, sequences complementary to antecedent mobile elements, and target invading nucleic acids. CRISPR clusters are transcribed and processed into CRISPR RNA (crRNA). Acts as a dsDNA endonuclease. Involved in the integration of spacer DNA into the CRISPR cassette.</text>
</comment>
<evidence type="ECO:0000313" key="13">
    <source>
        <dbReference type="Proteomes" id="UP000285258"/>
    </source>
</evidence>
<keyword evidence="4 10" id="KW-0378">Hydrolase</keyword>
<dbReference type="NCBIfam" id="TIGR00287">
    <property type="entry name" value="cas1"/>
    <property type="match status" value="1"/>
</dbReference>
<dbReference type="NCBIfam" id="TIGR03640">
    <property type="entry name" value="cas1_DVULG"/>
    <property type="match status" value="1"/>
</dbReference>
<dbReference type="Gene3D" id="3.100.10.20">
    <property type="entry name" value="CRISPR-associated endonuclease Cas1, N-terminal domain"/>
    <property type="match status" value="1"/>
</dbReference>
<dbReference type="Pfam" id="PF01867">
    <property type="entry name" value="Cas_Cas1"/>
    <property type="match status" value="1"/>
</dbReference>
<gene>
    <name evidence="11" type="primary">cas1c</name>
    <name evidence="10" type="synonym">cas1</name>
    <name evidence="12" type="ORF">DMP12_05840</name>
    <name evidence="11" type="ORF">GKG38_01455</name>
</gene>
<dbReference type="InterPro" id="IPR042206">
    <property type="entry name" value="CRISPR-assoc_Cas1_C"/>
</dbReference>
<dbReference type="GO" id="GO:0016787">
    <property type="term" value="F:hydrolase activity"/>
    <property type="evidence" value="ECO:0007669"/>
    <property type="project" value="UniProtKB-KW"/>
</dbReference>
<dbReference type="InterPro" id="IPR002729">
    <property type="entry name" value="CRISPR-assoc_Cas1"/>
</dbReference>
<dbReference type="PANTHER" id="PTHR34353:SF2">
    <property type="entry name" value="CRISPR-ASSOCIATED ENDONUCLEASE CAS1 1"/>
    <property type="match status" value="1"/>
</dbReference>
<keyword evidence="5 10" id="KW-0460">Magnesium</keyword>
<dbReference type="HAMAP" id="MF_01470">
    <property type="entry name" value="Cas1"/>
    <property type="match status" value="1"/>
</dbReference>
<dbReference type="GO" id="GO:0003677">
    <property type="term" value="F:DNA binding"/>
    <property type="evidence" value="ECO:0007669"/>
    <property type="project" value="UniProtKB-KW"/>
</dbReference>
<evidence type="ECO:0000256" key="7">
    <source>
        <dbReference type="ARBA" id="ARBA00023125"/>
    </source>
</evidence>
<evidence type="ECO:0000256" key="2">
    <source>
        <dbReference type="ARBA" id="ARBA00022723"/>
    </source>
</evidence>
<dbReference type="GO" id="GO:0004520">
    <property type="term" value="F:DNA endonuclease activity"/>
    <property type="evidence" value="ECO:0007669"/>
    <property type="project" value="InterPro"/>
</dbReference>
<feature type="binding site" evidence="10">
    <location>
        <position position="247"/>
    </location>
    <ligand>
        <name>Mn(2+)</name>
        <dbReference type="ChEBI" id="CHEBI:29035"/>
    </ligand>
</feature>
<evidence type="ECO:0000313" key="12">
    <source>
        <dbReference type="EMBL" id="ROT90528.1"/>
    </source>
</evidence>
<comment type="cofactor">
    <cofactor evidence="10">
        <name>Mg(2+)</name>
        <dbReference type="ChEBI" id="CHEBI:18420"/>
    </cofactor>
    <cofactor evidence="10">
        <name>Mn(2+)</name>
        <dbReference type="ChEBI" id="CHEBI:29035"/>
    </cofactor>
</comment>
<dbReference type="Proteomes" id="UP000285258">
    <property type="component" value="Unassembled WGS sequence"/>
</dbReference>
<dbReference type="GO" id="GO:0043571">
    <property type="term" value="P:maintenance of CRISPR repeat elements"/>
    <property type="evidence" value="ECO:0007669"/>
    <property type="project" value="UniProtKB-UniRule"/>
</dbReference>
<protein>
    <recommendedName>
        <fullName evidence="10">CRISPR-associated endonuclease Cas1</fullName>
        <ecNumber evidence="10">3.1.-.-</ecNumber>
    </recommendedName>
</protein>
<reference evidence="12" key="3">
    <citation type="journal article" date="2019" name="Microbiol. Resour. Announc.">
        <title>Draft Genome Sequences of Type Strains of Gordonibacter faecihominis, Paraeggerthella hongkongensis, Parvibacter caecicola,Slackia equolifaciens, Slackia faecicanis, and Slackia isoflavoniconvertens.</title>
        <authorList>
            <person name="Danylec N."/>
            <person name="Stoll D.A."/>
            <person name="Dotsch A."/>
            <person name="Huch M."/>
        </authorList>
    </citation>
    <scope>NUCLEOTIDE SEQUENCE</scope>
    <source>
        <strain evidence="12">DSM 27213</strain>
    </source>
</reference>
<keyword evidence="8 10" id="KW-0464">Manganese</keyword>
<name>A0A423ULB1_9ACTN</name>
<dbReference type="GO" id="GO:0051607">
    <property type="term" value="P:defense response to virus"/>
    <property type="evidence" value="ECO:0007669"/>
    <property type="project" value="UniProtKB-UniRule"/>
</dbReference>
<dbReference type="PANTHER" id="PTHR34353">
    <property type="entry name" value="CRISPR-ASSOCIATED ENDONUCLEASE CAS1 1"/>
    <property type="match status" value="1"/>
</dbReference>
<proteinExistence type="inferred from homology"/>
<evidence type="ECO:0000256" key="3">
    <source>
        <dbReference type="ARBA" id="ARBA00022759"/>
    </source>
</evidence>
<organism evidence="12 13">
    <name type="scientific">Gordonibacter urolithinfaciens</name>
    <dbReference type="NCBI Taxonomy" id="1335613"/>
    <lineage>
        <taxon>Bacteria</taxon>
        <taxon>Bacillati</taxon>
        <taxon>Actinomycetota</taxon>
        <taxon>Coriobacteriia</taxon>
        <taxon>Eggerthellales</taxon>
        <taxon>Eggerthellaceae</taxon>
        <taxon>Gordonibacter</taxon>
    </lineage>
</organism>
<reference evidence="11 14" key="4">
    <citation type="journal article" date="2019" name="Nat. Med.">
        <title>A library of human gut bacterial isolates paired with longitudinal multiomics data enables mechanistic microbiome research.</title>
        <authorList>
            <person name="Poyet M."/>
            <person name="Groussin M."/>
            <person name="Gibbons S.M."/>
            <person name="Avila-Pacheco J."/>
            <person name="Jiang X."/>
            <person name="Kearney S.M."/>
            <person name="Perrotta A.R."/>
            <person name="Berdy B."/>
            <person name="Zhao S."/>
            <person name="Lieberman T.D."/>
            <person name="Swanson P.K."/>
            <person name="Smith M."/>
            <person name="Roesemann S."/>
            <person name="Alexander J.E."/>
            <person name="Rich S.A."/>
            <person name="Livny J."/>
            <person name="Vlamakis H."/>
            <person name="Clish C."/>
            <person name="Bullock K."/>
            <person name="Deik A."/>
            <person name="Scott J."/>
            <person name="Pierce K.A."/>
            <person name="Xavier R.J."/>
            <person name="Alm E.J."/>
        </authorList>
    </citation>
    <scope>NUCLEOTIDE SEQUENCE [LARGE SCALE GENOMIC DNA]</scope>
    <source>
        <strain evidence="11 14">BIOML-A1</strain>
    </source>
</reference>
<evidence type="ECO:0000256" key="4">
    <source>
        <dbReference type="ARBA" id="ARBA00022801"/>
    </source>
</evidence>
<keyword evidence="6 10" id="KW-0051">Antiviral defense</keyword>
<dbReference type="Proteomes" id="UP000462865">
    <property type="component" value="Unassembled WGS sequence"/>
</dbReference>
<dbReference type="CDD" id="cd09721">
    <property type="entry name" value="Cas1_I-C"/>
    <property type="match status" value="1"/>
</dbReference>
<comment type="subunit">
    <text evidence="9 10">Homodimer, forms a heterotetramer with a Cas2 homodimer.</text>
</comment>
<accession>A0A423ULB1</accession>
<keyword evidence="3 10" id="KW-0255">Endonuclease</keyword>
<evidence type="ECO:0000313" key="14">
    <source>
        <dbReference type="Proteomes" id="UP000462865"/>
    </source>
</evidence>
<feature type="binding site" evidence="10">
    <location>
        <position position="232"/>
    </location>
    <ligand>
        <name>Mn(2+)</name>
        <dbReference type="ChEBI" id="CHEBI:29035"/>
    </ligand>
</feature>
<dbReference type="AlphaFoldDB" id="A0A423ULB1"/>
<evidence type="ECO:0000256" key="8">
    <source>
        <dbReference type="ARBA" id="ARBA00023211"/>
    </source>
</evidence>
<dbReference type="EMBL" id="WKZA01000003">
    <property type="protein sequence ID" value="MSA93755.1"/>
    <property type="molecule type" value="Genomic_DNA"/>
</dbReference>
<dbReference type="EC" id="3.1.-.-" evidence="10"/>
<evidence type="ECO:0000256" key="9">
    <source>
        <dbReference type="ARBA" id="ARBA00038592"/>
    </source>
</evidence>
<evidence type="ECO:0000256" key="6">
    <source>
        <dbReference type="ARBA" id="ARBA00023118"/>
    </source>
</evidence>
<reference evidence="12" key="2">
    <citation type="journal article" date="2019" name="Int. J. Syst. Evol. Microbiol.">
        <title>Gordonibacter faecihominis is a later heterotypic synonym of Gordonibacter urolithinfaciens.</title>
        <authorList>
            <person name="Danylec N."/>
            <person name="Stoll D.A."/>
            <person name="Huch M."/>
        </authorList>
    </citation>
    <scope>NUCLEOTIDE SEQUENCE</scope>
    <source>
        <strain evidence="12">DSM 27213</strain>
    </source>
</reference>
<dbReference type="InterPro" id="IPR019856">
    <property type="entry name" value="CRISPR-assoc_Cas1_DVULG"/>
</dbReference>
<evidence type="ECO:0000256" key="5">
    <source>
        <dbReference type="ARBA" id="ARBA00022842"/>
    </source>
</evidence>
<sequence length="341" mass="37947">MKKLLNTLYVTNSEAYVCKGDDALVVRVDGEKALQVPFHLLEGIVMFGYLGCSPAVLGACAERGITLSFLDEAGRFLARVEGPVSGNVLLRRAQYRVSDDPDAALHLAQRFVAAKVRNARTVLQRYRRDYPDEADSALDEAIEGLKLREAGAFSAVDADELRGIEGDAAHRYFGVFDRLLRAGDGFAFSGRTRRPPRDPVNAMLSFFYSLLAREVASACETVGLDPQVGFFHRDRPGRASLALDVMEELRAWYVDRFVVSLINRRQVGGADFSSSEASGVVLTDAARKNALGLWQQRKQEQVMHPFLKEKVPVGLVPFLQVQLLARHLRGDLDDYPAFIWR</sequence>
<evidence type="ECO:0000256" key="1">
    <source>
        <dbReference type="ARBA" id="ARBA00022722"/>
    </source>
</evidence>
<reference evidence="13" key="1">
    <citation type="submission" date="2018-05" db="EMBL/GenBank/DDBJ databases">
        <title>Genome Sequencing of selected type strains of the family Eggerthellaceae.</title>
        <authorList>
            <person name="Danylec N."/>
            <person name="Stoll D.A."/>
            <person name="Doetsch A."/>
            <person name="Huch M."/>
        </authorList>
    </citation>
    <scope>NUCLEOTIDE SEQUENCE [LARGE SCALE GENOMIC DNA]</scope>
    <source>
        <strain evidence="13">DSM 27213</strain>
    </source>
</reference>
<dbReference type="Gene3D" id="1.20.120.920">
    <property type="entry name" value="CRISPR-associated endonuclease Cas1, C-terminal domain"/>
    <property type="match status" value="1"/>
</dbReference>
<comment type="caution">
    <text evidence="12">The sequence shown here is derived from an EMBL/GenBank/DDBJ whole genome shotgun (WGS) entry which is preliminary data.</text>
</comment>
<evidence type="ECO:0000256" key="10">
    <source>
        <dbReference type="HAMAP-Rule" id="MF_01470"/>
    </source>
</evidence>
<keyword evidence="7 10" id="KW-0238">DNA-binding</keyword>